<comment type="similarity">
    <text evidence="2">Belongs to the CorA metal ion transporter (MIT) (TC 1.A.35) family.</text>
</comment>
<keyword evidence="3" id="KW-0813">Transport</keyword>
<dbReference type="GO" id="GO:0000287">
    <property type="term" value="F:magnesium ion binding"/>
    <property type="evidence" value="ECO:0007669"/>
    <property type="project" value="TreeGrafter"/>
</dbReference>
<dbReference type="InterPro" id="IPR045861">
    <property type="entry name" value="CorA_cytoplasmic_dom"/>
</dbReference>
<keyword evidence="7 8" id="KW-0472">Membrane</keyword>
<dbReference type="GO" id="GO:0015095">
    <property type="term" value="F:magnesium ion transmembrane transporter activity"/>
    <property type="evidence" value="ECO:0007669"/>
    <property type="project" value="TreeGrafter"/>
</dbReference>
<dbReference type="InterPro" id="IPR045863">
    <property type="entry name" value="CorA_TM1_TM2"/>
</dbReference>
<evidence type="ECO:0000256" key="1">
    <source>
        <dbReference type="ARBA" id="ARBA00004651"/>
    </source>
</evidence>
<protein>
    <recommendedName>
        <fullName evidence="11">Magnesium transporter CorA</fullName>
    </recommendedName>
</protein>
<dbReference type="InterPro" id="IPR002523">
    <property type="entry name" value="MgTranspt_CorA/ZnTranspt_ZntB"/>
</dbReference>
<keyword evidence="6 8" id="KW-1133">Transmembrane helix</keyword>
<dbReference type="Gene3D" id="1.20.58.340">
    <property type="entry name" value="Magnesium transport protein CorA, transmembrane region"/>
    <property type="match status" value="2"/>
</dbReference>
<dbReference type="Pfam" id="PF01544">
    <property type="entry name" value="CorA"/>
    <property type="match status" value="1"/>
</dbReference>
<dbReference type="SUPFAM" id="SSF143865">
    <property type="entry name" value="CorA soluble domain-like"/>
    <property type="match status" value="1"/>
</dbReference>
<evidence type="ECO:0000256" key="7">
    <source>
        <dbReference type="ARBA" id="ARBA00023136"/>
    </source>
</evidence>
<accession>A0A1F6E774</accession>
<gene>
    <name evidence="9" type="ORF">A3F27_00335</name>
</gene>
<evidence type="ECO:0000256" key="8">
    <source>
        <dbReference type="SAM" id="Phobius"/>
    </source>
</evidence>
<comment type="subcellular location">
    <subcellularLocation>
        <location evidence="1">Cell membrane</location>
        <topology evidence="1">Multi-pass membrane protein</topology>
    </subcellularLocation>
</comment>
<dbReference type="EMBL" id="MFLP01000030">
    <property type="protein sequence ID" value="OGG69555.1"/>
    <property type="molecule type" value="Genomic_DNA"/>
</dbReference>
<proteinExistence type="inferred from homology"/>
<dbReference type="PANTHER" id="PTHR46494">
    <property type="entry name" value="CORA FAMILY METAL ION TRANSPORTER (EUROFUNG)"/>
    <property type="match status" value="1"/>
</dbReference>
<organism evidence="9 10">
    <name type="scientific">Candidatus Kaiserbacteria bacterium RIFCSPHIGHO2_12_FULL_53_13</name>
    <dbReference type="NCBI Taxonomy" id="1798502"/>
    <lineage>
        <taxon>Bacteria</taxon>
        <taxon>Candidatus Kaiseribacteriota</taxon>
    </lineage>
</organism>
<evidence type="ECO:0000256" key="6">
    <source>
        <dbReference type="ARBA" id="ARBA00022989"/>
    </source>
</evidence>
<evidence type="ECO:0008006" key="11">
    <source>
        <dbReference type="Google" id="ProtNLM"/>
    </source>
</evidence>
<reference evidence="9 10" key="1">
    <citation type="journal article" date="2016" name="Nat. Commun.">
        <title>Thousands of microbial genomes shed light on interconnected biogeochemical processes in an aquifer system.</title>
        <authorList>
            <person name="Anantharaman K."/>
            <person name="Brown C.T."/>
            <person name="Hug L.A."/>
            <person name="Sharon I."/>
            <person name="Castelle C.J."/>
            <person name="Probst A.J."/>
            <person name="Thomas B.C."/>
            <person name="Singh A."/>
            <person name="Wilkins M.J."/>
            <person name="Karaoz U."/>
            <person name="Brodie E.L."/>
            <person name="Williams K.H."/>
            <person name="Hubbard S.S."/>
            <person name="Banfield J.F."/>
        </authorList>
    </citation>
    <scope>NUCLEOTIDE SEQUENCE [LARGE SCALE GENOMIC DNA]</scope>
</reference>
<evidence type="ECO:0000256" key="2">
    <source>
        <dbReference type="ARBA" id="ARBA00009765"/>
    </source>
</evidence>
<feature type="transmembrane region" description="Helical" evidence="8">
    <location>
        <begin position="245"/>
        <end position="265"/>
    </location>
</feature>
<feature type="transmembrane region" description="Helical" evidence="8">
    <location>
        <begin position="277"/>
        <end position="297"/>
    </location>
</feature>
<dbReference type="SUPFAM" id="SSF144083">
    <property type="entry name" value="Magnesium transport protein CorA, transmembrane region"/>
    <property type="match status" value="1"/>
</dbReference>
<comment type="caution">
    <text evidence="9">The sequence shown here is derived from an EMBL/GenBank/DDBJ whole genome shotgun (WGS) entry which is preliminary data.</text>
</comment>
<dbReference type="AlphaFoldDB" id="A0A1F6E774"/>
<evidence type="ECO:0000256" key="3">
    <source>
        <dbReference type="ARBA" id="ARBA00022448"/>
    </source>
</evidence>
<dbReference type="GO" id="GO:0050897">
    <property type="term" value="F:cobalt ion binding"/>
    <property type="evidence" value="ECO:0007669"/>
    <property type="project" value="TreeGrafter"/>
</dbReference>
<dbReference type="PANTHER" id="PTHR46494:SF1">
    <property type="entry name" value="CORA FAMILY METAL ION TRANSPORTER (EUROFUNG)"/>
    <property type="match status" value="1"/>
</dbReference>
<evidence type="ECO:0000256" key="5">
    <source>
        <dbReference type="ARBA" id="ARBA00022692"/>
    </source>
</evidence>
<keyword evidence="4" id="KW-1003">Cell membrane</keyword>
<dbReference type="Gene3D" id="3.30.460.20">
    <property type="entry name" value="CorA soluble domain-like"/>
    <property type="match status" value="1"/>
</dbReference>
<sequence>MRTDREHNGILWVDLESPTRNEVQRIIEQFGVSAMIAEELMLPSAKPRAEFYDSYAYIILHFPALRHSHTSMEQEVDFVVGRKFIITAHYDTVDPLHKFSKVFEVNSILDKSKVGDHAGFLFFYMMKKLYKSVEYEAEHIRHHLGAVEEYIFSGHEVRMVHAISESARDLLNLRQTIEPHRDVLHALESESAKLFGEDFMPYVRALSNEYYRVHNHIMRNTESLHELRETNNSLLSTKENETMRVLTIMALLTFPLSLVVSILQIDTIHNPIRGLPYDFWIILGTVVVIGTCMVAYFKHKKWF</sequence>
<name>A0A1F6E774_9BACT</name>
<dbReference type="GO" id="GO:0015087">
    <property type="term" value="F:cobalt ion transmembrane transporter activity"/>
    <property type="evidence" value="ECO:0007669"/>
    <property type="project" value="TreeGrafter"/>
</dbReference>
<evidence type="ECO:0000313" key="9">
    <source>
        <dbReference type="EMBL" id="OGG69555.1"/>
    </source>
</evidence>
<evidence type="ECO:0000256" key="4">
    <source>
        <dbReference type="ARBA" id="ARBA00022475"/>
    </source>
</evidence>
<dbReference type="GO" id="GO:0005886">
    <property type="term" value="C:plasma membrane"/>
    <property type="evidence" value="ECO:0007669"/>
    <property type="project" value="UniProtKB-SubCell"/>
</dbReference>
<keyword evidence="5 8" id="KW-0812">Transmembrane</keyword>
<evidence type="ECO:0000313" key="10">
    <source>
        <dbReference type="Proteomes" id="UP000176689"/>
    </source>
</evidence>
<dbReference type="Proteomes" id="UP000176689">
    <property type="component" value="Unassembled WGS sequence"/>
</dbReference>